<dbReference type="InterPro" id="IPR015943">
    <property type="entry name" value="WD40/YVTN_repeat-like_dom_sf"/>
</dbReference>
<keyword evidence="2" id="KW-0732">Signal</keyword>
<proteinExistence type="predicted"/>
<evidence type="ECO:0000256" key="1">
    <source>
        <dbReference type="ARBA" id="ARBA00022737"/>
    </source>
</evidence>
<evidence type="ECO:0000313" key="4">
    <source>
        <dbReference type="EMBL" id="NGP88917.1"/>
    </source>
</evidence>
<dbReference type="Pfam" id="PF15902">
    <property type="entry name" value="Sortilin-Vps10"/>
    <property type="match status" value="1"/>
</dbReference>
<dbReference type="InterPro" id="IPR036278">
    <property type="entry name" value="Sialidase_sf"/>
</dbReference>
<accession>A0A6M1T4E0</accession>
<keyword evidence="1" id="KW-0677">Repeat</keyword>
<dbReference type="GO" id="GO:0016787">
    <property type="term" value="F:hydrolase activity"/>
    <property type="evidence" value="ECO:0007669"/>
    <property type="project" value="UniProtKB-KW"/>
</dbReference>
<reference evidence="4 5" key="1">
    <citation type="submission" date="2020-02" db="EMBL/GenBank/DDBJ databases">
        <title>Aliifodinibius halophilus 2W32, complete genome.</title>
        <authorList>
            <person name="Li Y."/>
            <person name="Wu S."/>
        </authorList>
    </citation>
    <scope>NUCLEOTIDE SEQUENCE [LARGE SCALE GENOMIC DNA]</scope>
    <source>
        <strain evidence="4 5">2W32</strain>
    </source>
</reference>
<dbReference type="Proteomes" id="UP000479132">
    <property type="component" value="Unassembled WGS sequence"/>
</dbReference>
<sequence>MRTLLLILFSFFISTPALIAQSVDITPTTSTERIQSIEQRQQMRSSSVFKEYPLRNIGPVVMGGRITDFAVEEGKARKFYVAFASGGVFETDNSANTLEPIFDHQGTLTIGDIAISNADKDILWVGTGENNSSRSSYAGTGVYKSEDGGDSWKFAGLPGSQHIGRIVTHPSNPDIAWVASLGPLYSTNDVRGVYKTTDGGKTWNRTLTPADSTGVIDLVIHPDNPNKLWATTWERHRQAWNFDEAGEGSAIYLSEDGGESWEKSMKGFPKGEFVGRIGIDVSESNPDIMYAFLDNQKESKTKKEVDEDQLTQQDFVEMSKEEFLELDNKKLNKFLRSNGFQKKYTAESVKEDVRNGEYTPKALADYLGGDANDALFNTSIEGAQVYRSEDGGKSWKMVNSYDLDNLIFTYGYYFGEVRIAPDDPDELYIMGVPMLKSEDGGKTWAPVAENQDVHVDHQALWIDPNDSEHLLLGNDGGLYESHDGGENFIHHNNAPVGQFYTVAVDMEKPYNVYGGLQDNGVYTGSSQGSPNDGNHWERLFGGDGMHVAVHPENSDIVYTGFQFGNYFKINRSKSKYNRITPRHEIGEAPYRFNWNTPVEMSNHNPDILYFGSQKINRTMDGGKSWTTISPDLTKDLPSGNVPYSTLTTISESPKDFSVIWAGTDDGNIQVTKDGGKSWELVSEDLPQRRWVSEVQASPHDPATAYASLNGYRFDEFKTYVYKTTDYGQSWKSIKGNLPEDVANVIVQDQENPDLLFAGLDHGTYTSFDDGENWHLINKIPNVASYDMVVHPRDNELVVGTHGRSIYVMDLEPVRTVAKQTDKEIIALATNEVRHSGSWGNQRVAYRPVNEPEVEWLYWVDDQKAENETVTITIKDKDGETKKELTDKAQYGFNTFNWNLLVKEAEKESETNSYLNPGTYTITYELNGFTDETTFKVVGRNNGRNASERMFSSPEEIEFEEH</sequence>
<evidence type="ECO:0000256" key="2">
    <source>
        <dbReference type="SAM" id="SignalP"/>
    </source>
</evidence>
<feature type="domain" description="Sortilin N-terminal" evidence="3">
    <location>
        <begin position="142"/>
        <end position="328"/>
    </location>
</feature>
<dbReference type="PANTHER" id="PTHR12106:SF27">
    <property type="entry name" value="SORTILIN-RELATED RECEPTOR"/>
    <property type="match status" value="1"/>
</dbReference>
<evidence type="ECO:0000259" key="3">
    <source>
        <dbReference type="Pfam" id="PF15902"/>
    </source>
</evidence>
<dbReference type="PANTHER" id="PTHR12106">
    <property type="entry name" value="SORTILIN RELATED"/>
    <property type="match status" value="1"/>
</dbReference>
<dbReference type="RefSeq" id="WP_165269129.1">
    <property type="nucleotide sequence ID" value="NZ_JAALLS010000013.1"/>
</dbReference>
<dbReference type="InterPro" id="IPR050310">
    <property type="entry name" value="VPS10-sortilin"/>
</dbReference>
<name>A0A6M1T4E0_9BACT</name>
<dbReference type="AlphaFoldDB" id="A0A6M1T4E0"/>
<keyword evidence="5" id="KW-1185">Reference proteome</keyword>
<dbReference type="CDD" id="cd15482">
    <property type="entry name" value="Sialidase_non-viral"/>
    <property type="match status" value="1"/>
</dbReference>
<evidence type="ECO:0000313" key="5">
    <source>
        <dbReference type="Proteomes" id="UP000479132"/>
    </source>
</evidence>
<feature type="signal peptide" evidence="2">
    <location>
        <begin position="1"/>
        <end position="19"/>
    </location>
</feature>
<dbReference type="SUPFAM" id="SSF50939">
    <property type="entry name" value="Sialidases"/>
    <property type="match status" value="3"/>
</dbReference>
<gene>
    <name evidence="4" type="ORF">G3569_11160</name>
</gene>
<feature type="chain" id="PRO_5026836914" evidence="2">
    <location>
        <begin position="20"/>
        <end position="961"/>
    </location>
</feature>
<keyword evidence="4" id="KW-0378">Hydrolase</keyword>
<organism evidence="4 5">
    <name type="scientific">Fodinibius halophilus</name>
    <dbReference type="NCBI Taxonomy" id="1736908"/>
    <lineage>
        <taxon>Bacteria</taxon>
        <taxon>Pseudomonadati</taxon>
        <taxon>Balneolota</taxon>
        <taxon>Balneolia</taxon>
        <taxon>Balneolales</taxon>
        <taxon>Balneolaceae</taxon>
        <taxon>Fodinibius</taxon>
    </lineage>
</organism>
<dbReference type="Gene3D" id="2.130.10.10">
    <property type="entry name" value="YVTN repeat-like/Quinoprotein amine dehydrogenase"/>
    <property type="match status" value="4"/>
</dbReference>
<protein>
    <submittedName>
        <fullName evidence="4">Glycosyl hydrolase</fullName>
    </submittedName>
</protein>
<dbReference type="InterPro" id="IPR031778">
    <property type="entry name" value="Sortilin_N"/>
</dbReference>
<comment type="caution">
    <text evidence="4">The sequence shown here is derived from an EMBL/GenBank/DDBJ whole genome shotgun (WGS) entry which is preliminary data.</text>
</comment>
<dbReference type="EMBL" id="JAALLS010000013">
    <property type="protein sequence ID" value="NGP88917.1"/>
    <property type="molecule type" value="Genomic_DNA"/>
</dbReference>